<accession>A0ACB9NDV3</accession>
<dbReference type="EMBL" id="CM039432">
    <property type="protein sequence ID" value="KAI4332885.1"/>
    <property type="molecule type" value="Genomic_DNA"/>
</dbReference>
<organism evidence="1 2">
    <name type="scientific">Bauhinia variegata</name>
    <name type="common">Purple orchid tree</name>
    <name type="synonym">Phanera variegata</name>
    <dbReference type="NCBI Taxonomy" id="167791"/>
    <lineage>
        <taxon>Eukaryota</taxon>
        <taxon>Viridiplantae</taxon>
        <taxon>Streptophyta</taxon>
        <taxon>Embryophyta</taxon>
        <taxon>Tracheophyta</taxon>
        <taxon>Spermatophyta</taxon>
        <taxon>Magnoliopsida</taxon>
        <taxon>eudicotyledons</taxon>
        <taxon>Gunneridae</taxon>
        <taxon>Pentapetalae</taxon>
        <taxon>rosids</taxon>
        <taxon>fabids</taxon>
        <taxon>Fabales</taxon>
        <taxon>Fabaceae</taxon>
        <taxon>Cercidoideae</taxon>
        <taxon>Cercideae</taxon>
        <taxon>Bauhiniinae</taxon>
        <taxon>Bauhinia</taxon>
    </lineage>
</organism>
<evidence type="ECO:0000313" key="1">
    <source>
        <dbReference type="EMBL" id="KAI4332885.1"/>
    </source>
</evidence>
<dbReference type="Proteomes" id="UP000828941">
    <property type="component" value="Chromosome 7"/>
</dbReference>
<sequence>MTEESQRVVVIQCASRDVCISAIKWAMRALSLEPGDELTFLASFCLFNSPSMFALNVAGKFLGLFETDKKIDEERIAKKKEEYHKSAALKKISEQCEAEKILFRIEVLGGPFPEAAVNAAASFKPTLVILDRQMKKYTTHFMERLSCAFLTKKRDDTIEHLRGPRVKEPSRTGNAGFCGTGSRLSSSKELMANKIMGPRKISTSISSLRKARCPLIHSQGRENHTTSSEEDMARGYCLLPSPSTLETGHTALCPMGTPVEKPKQHSSNHEAYETVEMHKNSVCSVCNNTRPKIGLQRDFKYAELHAATQGFSDKNFLSEGGFGSVYKGELHGLKIAVKQHKGASLQGEKEFKCEVEVLSKARHENVVMLLGSCSEGNNGLLVYEYVCNGSLDQHLSQHSRKPLTWKDRMKVAMGAAKGLLYLHENNIIHRDMRPNNILVTHDYHTLLGDFGLARTQNAESIYSTDFAGTLGYLAPEYAESGKVSSKTDVYSFGVILLELITGRRTIDKRLGENSLVGWARPLLKERNYPDLIDERMQDTHDCHQLFWMIRLAEKCLSRDPKKRLSMNTVVSALSHIMQGNTCSIVLKGCFPSHSDSSMSDSPKSERSLQGSSEAEGEEDESSYSGPLLLSSTSQQSLRFPPSPQMALTDPSLSPSIFDGMPSIFNGLTNEEKRRISEEKSGLSYIT</sequence>
<gene>
    <name evidence="1" type="ORF">L6164_017759</name>
</gene>
<comment type="caution">
    <text evidence="1">The sequence shown here is derived from an EMBL/GenBank/DDBJ whole genome shotgun (WGS) entry which is preliminary data.</text>
</comment>
<keyword evidence="2" id="KW-1185">Reference proteome</keyword>
<name>A0ACB9NDV3_BAUVA</name>
<reference evidence="1 2" key="1">
    <citation type="journal article" date="2022" name="DNA Res.">
        <title>Chromosomal-level genome assembly of the orchid tree Bauhinia variegata (Leguminosae; Cercidoideae) supports the allotetraploid origin hypothesis of Bauhinia.</title>
        <authorList>
            <person name="Zhong Y."/>
            <person name="Chen Y."/>
            <person name="Zheng D."/>
            <person name="Pang J."/>
            <person name="Liu Y."/>
            <person name="Luo S."/>
            <person name="Meng S."/>
            <person name="Qian L."/>
            <person name="Wei D."/>
            <person name="Dai S."/>
            <person name="Zhou R."/>
        </authorList>
    </citation>
    <scope>NUCLEOTIDE SEQUENCE [LARGE SCALE GENOMIC DNA]</scope>
    <source>
        <strain evidence="1">BV-YZ2020</strain>
    </source>
</reference>
<evidence type="ECO:0000313" key="2">
    <source>
        <dbReference type="Proteomes" id="UP000828941"/>
    </source>
</evidence>
<protein>
    <submittedName>
        <fullName evidence="1">Uncharacterized protein</fullName>
    </submittedName>
</protein>
<proteinExistence type="predicted"/>